<dbReference type="PROSITE" id="PS00092">
    <property type="entry name" value="N6_MTASE"/>
    <property type="match status" value="1"/>
</dbReference>
<dbReference type="GO" id="GO:0032259">
    <property type="term" value="P:methylation"/>
    <property type="evidence" value="ECO:0007669"/>
    <property type="project" value="UniProtKB-KW"/>
</dbReference>
<dbReference type="SUPFAM" id="SSF53335">
    <property type="entry name" value="S-adenosyl-L-methionine-dependent methyltransferases"/>
    <property type="match status" value="1"/>
</dbReference>
<dbReference type="Gene3D" id="3.40.50.150">
    <property type="entry name" value="Vaccinia Virus protein VP39"/>
    <property type="match status" value="1"/>
</dbReference>
<organism evidence="2 3">
    <name type="scientific">Fusibacter tunisiensis</name>
    <dbReference type="NCBI Taxonomy" id="1008308"/>
    <lineage>
        <taxon>Bacteria</taxon>
        <taxon>Bacillati</taxon>
        <taxon>Bacillota</taxon>
        <taxon>Clostridia</taxon>
        <taxon>Eubacteriales</taxon>
        <taxon>Eubacteriales Family XII. Incertae Sedis</taxon>
        <taxon>Fusibacter</taxon>
    </lineage>
</organism>
<accession>A0ABS2MP84</accession>
<sequence>MVLVHAHERVDDLQLDGLKVIQDPSGFCFGIDAVLLSNFIKLKAKDVAVEFGTGTGVIPILLSGKATFRKIMAFEVQSQMADMANRSVLLNNLQERIEIVNANLVDSLDYIGAGSVDVVFSNPPYMTGSGGLKNPSDLKAISRHEVLCTLEDIVDKASKLLKFRGNFYLIHRPSRLVDIFALARQYGLEPKVLRMIQPYAHKKPNICLIKCVKGGNSELTVLEPLVVYTPEGNFTDEIYDIYGMENITAFTKEEEGTR</sequence>
<proteinExistence type="predicted"/>
<reference evidence="2 3" key="1">
    <citation type="submission" date="2021-01" db="EMBL/GenBank/DDBJ databases">
        <title>Genomic Encyclopedia of Type Strains, Phase IV (KMG-IV): sequencing the most valuable type-strain genomes for metagenomic binning, comparative biology and taxonomic classification.</title>
        <authorList>
            <person name="Goeker M."/>
        </authorList>
    </citation>
    <scope>NUCLEOTIDE SEQUENCE [LARGE SCALE GENOMIC DNA]</scope>
    <source>
        <strain evidence="2 3">DSM 24436</strain>
    </source>
</reference>
<protein>
    <submittedName>
        <fullName evidence="2">tRNA1Val (Adenine37-N6)-methyltransferase</fullName>
        <ecNumber evidence="2">2.1.1.223</ecNumber>
    </submittedName>
</protein>
<evidence type="ECO:0000259" key="1">
    <source>
        <dbReference type="Pfam" id="PF05175"/>
    </source>
</evidence>
<dbReference type="PANTHER" id="PTHR47739">
    <property type="entry name" value="TRNA1(VAL) (ADENINE(37)-N6)-METHYLTRANSFERASE"/>
    <property type="match status" value="1"/>
</dbReference>
<name>A0ABS2MP84_9FIRM</name>
<keyword evidence="2" id="KW-0489">Methyltransferase</keyword>
<dbReference type="EMBL" id="JAFBDT010000004">
    <property type="protein sequence ID" value="MBM7561220.1"/>
    <property type="molecule type" value="Genomic_DNA"/>
</dbReference>
<dbReference type="GO" id="GO:0008168">
    <property type="term" value="F:methyltransferase activity"/>
    <property type="evidence" value="ECO:0007669"/>
    <property type="project" value="UniProtKB-KW"/>
</dbReference>
<dbReference type="InterPro" id="IPR029063">
    <property type="entry name" value="SAM-dependent_MTases_sf"/>
</dbReference>
<comment type="caution">
    <text evidence="2">The sequence shown here is derived from an EMBL/GenBank/DDBJ whole genome shotgun (WGS) entry which is preliminary data.</text>
</comment>
<gene>
    <name evidence="2" type="ORF">JOC49_000740</name>
</gene>
<dbReference type="InterPro" id="IPR002052">
    <property type="entry name" value="DNA_methylase_N6_adenine_CS"/>
</dbReference>
<dbReference type="InterPro" id="IPR050210">
    <property type="entry name" value="tRNA_Adenine-N(6)_MTase"/>
</dbReference>
<dbReference type="RefSeq" id="WP_204662483.1">
    <property type="nucleotide sequence ID" value="NZ_JAFBDT010000004.1"/>
</dbReference>
<dbReference type="PANTHER" id="PTHR47739:SF1">
    <property type="entry name" value="TRNA1(VAL) (ADENINE(37)-N6)-METHYLTRANSFERASE"/>
    <property type="match status" value="1"/>
</dbReference>
<dbReference type="EC" id="2.1.1.223" evidence="2"/>
<dbReference type="InterPro" id="IPR007848">
    <property type="entry name" value="Small_mtfrase_dom"/>
</dbReference>
<keyword evidence="3" id="KW-1185">Reference proteome</keyword>
<dbReference type="CDD" id="cd02440">
    <property type="entry name" value="AdoMet_MTases"/>
    <property type="match status" value="1"/>
</dbReference>
<evidence type="ECO:0000313" key="3">
    <source>
        <dbReference type="Proteomes" id="UP000767854"/>
    </source>
</evidence>
<feature type="domain" description="Methyltransferase small" evidence="1">
    <location>
        <begin position="34"/>
        <end position="129"/>
    </location>
</feature>
<keyword evidence="2" id="KW-0808">Transferase</keyword>
<evidence type="ECO:0000313" key="2">
    <source>
        <dbReference type="EMBL" id="MBM7561220.1"/>
    </source>
</evidence>
<dbReference type="Proteomes" id="UP000767854">
    <property type="component" value="Unassembled WGS sequence"/>
</dbReference>
<dbReference type="Pfam" id="PF05175">
    <property type="entry name" value="MTS"/>
    <property type="match status" value="1"/>
</dbReference>